<feature type="domain" description="DUF7330" evidence="1">
    <location>
        <begin position="4"/>
        <end position="195"/>
    </location>
</feature>
<reference evidence="3" key="2">
    <citation type="submission" date="2015-01" db="EMBL/GenBank/DDBJ databases">
        <title>Evolutionary Origins and Diversification of the Mycorrhizal Mutualists.</title>
        <authorList>
            <consortium name="DOE Joint Genome Institute"/>
            <consortium name="Mycorrhizal Genomics Consortium"/>
            <person name="Kohler A."/>
            <person name="Kuo A."/>
            <person name="Nagy L.G."/>
            <person name="Floudas D."/>
            <person name="Copeland A."/>
            <person name="Barry K.W."/>
            <person name="Cichocki N."/>
            <person name="Veneault-Fourrey C."/>
            <person name="LaButti K."/>
            <person name="Lindquist E.A."/>
            <person name="Lipzen A."/>
            <person name="Lundell T."/>
            <person name="Morin E."/>
            <person name="Murat C."/>
            <person name="Riley R."/>
            <person name="Ohm R."/>
            <person name="Sun H."/>
            <person name="Tunlid A."/>
            <person name="Henrissat B."/>
            <person name="Grigoriev I.V."/>
            <person name="Hibbett D.S."/>
            <person name="Martin F."/>
        </authorList>
    </citation>
    <scope>NUCLEOTIDE SEQUENCE [LARGE SCALE GENOMIC DNA]</scope>
    <source>
        <strain evidence="3">Foug A</strain>
    </source>
</reference>
<evidence type="ECO:0000313" key="3">
    <source>
        <dbReference type="Proteomes" id="UP000053989"/>
    </source>
</evidence>
<evidence type="ECO:0000313" key="2">
    <source>
        <dbReference type="EMBL" id="KIM59026.1"/>
    </source>
</evidence>
<name>A0A0C3DSS8_9AGAM</name>
<reference evidence="2 3" key="1">
    <citation type="submission" date="2014-04" db="EMBL/GenBank/DDBJ databases">
        <authorList>
            <consortium name="DOE Joint Genome Institute"/>
            <person name="Kuo A."/>
            <person name="Kohler A."/>
            <person name="Nagy L.G."/>
            <person name="Floudas D."/>
            <person name="Copeland A."/>
            <person name="Barry K.W."/>
            <person name="Cichocki N."/>
            <person name="Veneault-Fourrey C."/>
            <person name="LaButti K."/>
            <person name="Lindquist E.A."/>
            <person name="Lipzen A."/>
            <person name="Lundell T."/>
            <person name="Morin E."/>
            <person name="Murat C."/>
            <person name="Sun H."/>
            <person name="Tunlid A."/>
            <person name="Henrissat B."/>
            <person name="Grigoriev I.V."/>
            <person name="Hibbett D.S."/>
            <person name="Martin F."/>
            <person name="Nordberg H.P."/>
            <person name="Cantor M.N."/>
            <person name="Hua S.X."/>
        </authorList>
    </citation>
    <scope>NUCLEOTIDE SEQUENCE [LARGE SCALE GENOMIC DNA]</scope>
    <source>
        <strain evidence="2 3">Foug A</strain>
    </source>
</reference>
<dbReference type="InterPro" id="IPR055754">
    <property type="entry name" value="DUF7330"/>
</dbReference>
<sequence>KPTNFLYIVEDGVSDIKEMYVIDPSLHIPEAYLLPRNFANRDCVSGERKNVYLHTNSGNIDVDLWIVGRKDSKIAPSRMTVHLSSRCGSIAVKINAINSIHPFILKVAAEHGPVTVLIPRWFHGTVTCLRNCDISKEVVKHSTHLGVAINMVRLFVGDFSVVSGSGFGSELTKWEPDELRADMGQGFGTIKYVDEVESVASRQDKVESVVSKENKVRLK</sequence>
<accession>A0A0C3DSS8</accession>
<dbReference type="InParanoid" id="A0A0C3DSS8"/>
<keyword evidence="3" id="KW-1185">Reference proteome</keyword>
<dbReference type="HOGENOM" id="CLU_070382_0_0_1"/>
<dbReference type="Proteomes" id="UP000053989">
    <property type="component" value="Unassembled WGS sequence"/>
</dbReference>
<gene>
    <name evidence="2" type="ORF">SCLCIDRAFT_126931</name>
</gene>
<dbReference type="STRING" id="1036808.A0A0C3DSS8"/>
<feature type="non-terminal residue" evidence="2">
    <location>
        <position position="1"/>
    </location>
</feature>
<dbReference type="Pfam" id="PF24016">
    <property type="entry name" value="DUF7330"/>
    <property type="match status" value="1"/>
</dbReference>
<dbReference type="EMBL" id="KN822078">
    <property type="protein sequence ID" value="KIM59026.1"/>
    <property type="molecule type" value="Genomic_DNA"/>
</dbReference>
<dbReference type="OrthoDB" id="5289249at2759"/>
<evidence type="ECO:0000259" key="1">
    <source>
        <dbReference type="Pfam" id="PF24016"/>
    </source>
</evidence>
<dbReference type="AlphaFoldDB" id="A0A0C3DSS8"/>
<organism evidence="2 3">
    <name type="scientific">Scleroderma citrinum Foug A</name>
    <dbReference type="NCBI Taxonomy" id="1036808"/>
    <lineage>
        <taxon>Eukaryota</taxon>
        <taxon>Fungi</taxon>
        <taxon>Dikarya</taxon>
        <taxon>Basidiomycota</taxon>
        <taxon>Agaricomycotina</taxon>
        <taxon>Agaricomycetes</taxon>
        <taxon>Agaricomycetidae</taxon>
        <taxon>Boletales</taxon>
        <taxon>Sclerodermatineae</taxon>
        <taxon>Sclerodermataceae</taxon>
        <taxon>Scleroderma</taxon>
    </lineage>
</organism>
<protein>
    <recommendedName>
        <fullName evidence="1">DUF7330 domain-containing protein</fullName>
    </recommendedName>
</protein>
<proteinExistence type="predicted"/>